<accession>A0A7X4HEE2</accession>
<comment type="caution">
    <text evidence="2">The sequence shown here is derived from an EMBL/GenBank/DDBJ whole genome shotgun (WGS) entry which is preliminary data.</text>
</comment>
<reference evidence="2 3" key="1">
    <citation type="submission" date="2019-12" db="EMBL/GenBank/DDBJ databases">
        <title>Novel species isolated from a subtropical stream in China.</title>
        <authorList>
            <person name="Lu H."/>
        </authorList>
    </citation>
    <scope>NUCLEOTIDE SEQUENCE [LARGE SCALE GENOMIC DNA]</scope>
    <source>
        <strain evidence="2 3">FT127W</strain>
    </source>
</reference>
<dbReference type="Gene3D" id="3.30.70.100">
    <property type="match status" value="1"/>
</dbReference>
<dbReference type="PANTHER" id="PTHR41521:SF4">
    <property type="entry name" value="BLR0684 PROTEIN"/>
    <property type="match status" value="1"/>
</dbReference>
<dbReference type="Pfam" id="PF07045">
    <property type="entry name" value="DUF1330"/>
    <property type="match status" value="1"/>
</dbReference>
<dbReference type="SUPFAM" id="SSF54909">
    <property type="entry name" value="Dimeric alpha+beta barrel"/>
    <property type="match status" value="1"/>
</dbReference>
<evidence type="ECO:0000313" key="2">
    <source>
        <dbReference type="EMBL" id="MYN08852.1"/>
    </source>
</evidence>
<evidence type="ECO:0000313" key="3">
    <source>
        <dbReference type="Proteomes" id="UP000450676"/>
    </source>
</evidence>
<feature type="domain" description="DUF1330" evidence="1">
    <location>
        <begin position="3"/>
        <end position="96"/>
    </location>
</feature>
<proteinExistence type="predicted"/>
<dbReference type="PANTHER" id="PTHR41521">
    <property type="match status" value="1"/>
</dbReference>
<protein>
    <submittedName>
        <fullName evidence="2">DUF1330 domain-containing protein</fullName>
    </submittedName>
</protein>
<dbReference type="AlphaFoldDB" id="A0A7X4HEE2"/>
<evidence type="ECO:0000259" key="1">
    <source>
        <dbReference type="Pfam" id="PF07045"/>
    </source>
</evidence>
<dbReference type="InterPro" id="IPR011008">
    <property type="entry name" value="Dimeric_a/b-barrel"/>
</dbReference>
<dbReference type="RefSeq" id="WP_161073158.1">
    <property type="nucleotide sequence ID" value="NZ_WWCU01000017.1"/>
</dbReference>
<keyword evidence="3" id="KW-1185">Reference proteome</keyword>
<dbReference type="InterPro" id="IPR010753">
    <property type="entry name" value="DUF1330"/>
</dbReference>
<sequence length="98" mass="10554">MSKGYWIVAYRSVSDQAKVKAYAELARPPIEAAGGRALVFNARPEVQEAGVQQLTVVIEFPSIEAARQAYASPAYAASLEALGDGAERDFRIVEGLPQ</sequence>
<gene>
    <name evidence="2" type="ORF">GTP77_16095</name>
</gene>
<dbReference type="Proteomes" id="UP000450676">
    <property type="component" value="Unassembled WGS sequence"/>
</dbReference>
<dbReference type="EMBL" id="WWCU01000017">
    <property type="protein sequence ID" value="MYN08852.1"/>
    <property type="molecule type" value="Genomic_DNA"/>
</dbReference>
<name>A0A7X4HEE2_9BURK</name>
<organism evidence="2 3">
    <name type="scientific">Pseudoduganella aquatica</name>
    <dbReference type="NCBI Taxonomy" id="2660641"/>
    <lineage>
        <taxon>Bacteria</taxon>
        <taxon>Pseudomonadati</taxon>
        <taxon>Pseudomonadota</taxon>
        <taxon>Betaproteobacteria</taxon>
        <taxon>Burkholderiales</taxon>
        <taxon>Oxalobacteraceae</taxon>
        <taxon>Telluria group</taxon>
        <taxon>Pseudoduganella</taxon>
    </lineage>
</organism>